<evidence type="ECO:0000259" key="1">
    <source>
        <dbReference type="PROSITE" id="PS51502"/>
    </source>
</evidence>
<name>A0ABY3SG56_9BACL</name>
<evidence type="ECO:0000313" key="3">
    <source>
        <dbReference type="Proteomes" id="UP001649230"/>
    </source>
</evidence>
<gene>
    <name evidence="2" type="ORF">L0M14_26175</name>
</gene>
<proteinExistence type="predicted"/>
<dbReference type="Gene3D" id="3.30.70.100">
    <property type="match status" value="1"/>
</dbReference>
<dbReference type="PROSITE" id="PS51502">
    <property type="entry name" value="S_R_A_B_BARREL"/>
    <property type="match status" value="1"/>
</dbReference>
<dbReference type="RefSeq" id="WP_235119360.1">
    <property type="nucleotide sequence ID" value="NZ_CP090978.1"/>
</dbReference>
<accession>A0ABY3SG56</accession>
<sequence length="108" mass="12175">MARDGDQWLSQFIAILTTIIEMMKMKVAATVGSIHKESYNFYEHIVLLKLKPDVPIEEQEEAVTQVQAFKNKIPGIVDLIVGVNVTEEVEHTQGYTLGIRVTFTNLQA</sequence>
<dbReference type="SUPFAM" id="SSF54909">
    <property type="entry name" value="Dimeric alpha+beta barrel"/>
    <property type="match status" value="1"/>
</dbReference>
<reference evidence="2 3" key="1">
    <citation type="journal article" date="2024" name="Int. J. Syst. Evol. Microbiol.">
        <title>Paenibacillus hexagrammi sp. nov., a novel bacterium isolated from the gut content of Hexagrammos agrammus.</title>
        <authorList>
            <person name="Jung H.K."/>
            <person name="Kim D.G."/>
            <person name="Zin H."/>
            <person name="Park J."/>
            <person name="Jung H."/>
            <person name="Kim Y.O."/>
            <person name="Kong H.J."/>
            <person name="Kim J.W."/>
            <person name="Kim Y.S."/>
        </authorList>
    </citation>
    <scope>NUCLEOTIDE SEQUENCE [LARGE SCALE GENOMIC DNA]</scope>
    <source>
        <strain evidence="2 3">YPD9-1</strain>
    </source>
</reference>
<dbReference type="Pfam" id="PF07876">
    <property type="entry name" value="Dabb"/>
    <property type="match status" value="1"/>
</dbReference>
<protein>
    <submittedName>
        <fullName evidence="2">Dabb family protein</fullName>
    </submittedName>
</protein>
<dbReference type="EMBL" id="CP090978">
    <property type="protein sequence ID" value="UJF33018.1"/>
    <property type="molecule type" value="Genomic_DNA"/>
</dbReference>
<dbReference type="Proteomes" id="UP001649230">
    <property type="component" value="Chromosome"/>
</dbReference>
<dbReference type="InterPro" id="IPR013097">
    <property type="entry name" value="Dabb"/>
</dbReference>
<keyword evidence="3" id="KW-1185">Reference proteome</keyword>
<organism evidence="2 3">
    <name type="scientific">Paenibacillus hexagrammi</name>
    <dbReference type="NCBI Taxonomy" id="2908839"/>
    <lineage>
        <taxon>Bacteria</taxon>
        <taxon>Bacillati</taxon>
        <taxon>Bacillota</taxon>
        <taxon>Bacilli</taxon>
        <taxon>Bacillales</taxon>
        <taxon>Paenibacillaceae</taxon>
        <taxon>Paenibacillus</taxon>
    </lineage>
</organism>
<dbReference type="InterPro" id="IPR011008">
    <property type="entry name" value="Dimeric_a/b-barrel"/>
</dbReference>
<feature type="domain" description="Stress-response A/B barrel" evidence="1">
    <location>
        <begin position="42"/>
        <end position="108"/>
    </location>
</feature>
<evidence type="ECO:0000313" key="2">
    <source>
        <dbReference type="EMBL" id="UJF33018.1"/>
    </source>
</evidence>